<organism evidence="2 3">
    <name type="scientific">Liparis tanakae</name>
    <name type="common">Tanaka's snailfish</name>
    <dbReference type="NCBI Taxonomy" id="230148"/>
    <lineage>
        <taxon>Eukaryota</taxon>
        <taxon>Metazoa</taxon>
        <taxon>Chordata</taxon>
        <taxon>Craniata</taxon>
        <taxon>Vertebrata</taxon>
        <taxon>Euteleostomi</taxon>
        <taxon>Actinopterygii</taxon>
        <taxon>Neopterygii</taxon>
        <taxon>Teleostei</taxon>
        <taxon>Neoteleostei</taxon>
        <taxon>Acanthomorphata</taxon>
        <taxon>Eupercaria</taxon>
        <taxon>Perciformes</taxon>
        <taxon>Cottioidei</taxon>
        <taxon>Cottales</taxon>
        <taxon>Liparidae</taxon>
        <taxon>Liparis</taxon>
    </lineage>
</organism>
<reference evidence="2 3" key="1">
    <citation type="submission" date="2019-03" db="EMBL/GenBank/DDBJ databases">
        <title>First draft genome of Liparis tanakae, snailfish: a comprehensive survey of snailfish specific genes.</title>
        <authorList>
            <person name="Kim W."/>
            <person name="Song I."/>
            <person name="Jeong J.-H."/>
            <person name="Kim D."/>
            <person name="Kim S."/>
            <person name="Ryu S."/>
            <person name="Song J.Y."/>
            <person name="Lee S.K."/>
        </authorList>
    </citation>
    <scope>NUCLEOTIDE SEQUENCE [LARGE SCALE GENOMIC DNA]</scope>
    <source>
        <tissue evidence="2">Muscle</tissue>
    </source>
</reference>
<feature type="region of interest" description="Disordered" evidence="1">
    <location>
        <begin position="29"/>
        <end position="76"/>
    </location>
</feature>
<proteinExistence type="predicted"/>
<protein>
    <submittedName>
        <fullName evidence="2">Uncharacterized protein</fullName>
    </submittedName>
</protein>
<keyword evidence="3" id="KW-1185">Reference proteome</keyword>
<dbReference type="Proteomes" id="UP000314294">
    <property type="component" value="Unassembled WGS sequence"/>
</dbReference>
<feature type="compositionally biased region" description="Basic and acidic residues" evidence="1">
    <location>
        <begin position="29"/>
        <end position="52"/>
    </location>
</feature>
<evidence type="ECO:0000313" key="2">
    <source>
        <dbReference type="EMBL" id="TNN23862.1"/>
    </source>
</evidence>
<gene>
    <name evidence="2" type="ORF">EYF80_066016</name>
</gene>
<dbReference type="EMBL" id="SRLO01017112">
    <property type="protein sequence ID" value="TNN23862.1"/>
    <property type="molecule type" value="Genomic_DNA"/>
</dbReference>
<dbReference type="AlphaFoldDB" id="A0A4Z2E692"/>
<evidence type="ECO:0000256" key="1">
    <source>
        <dbReference type="SAM" id="MobiDB-lite"/>
    </source>
</evidence>
<evidence type="ECO:0000313" key="3">
    <source>
        <dbReference type="Proteomes" id="UP000314294"/>
    </source>
</evidence>
<accession>A0A4Z2E692</accession>
<comment type="caution">
    <text evidence="2">The sequence shown here is derived from an EMBL/GenBank/DDBJ whole genome shotgun (WGS) entry which is preliminary data.</text>
</comment>
<sequence>MLQKDVGVSVSERHTAGVFSPAAVSVTDGRRFTETERRATARPGEEGKEERLGPPLTQSERREAYAGEATPPFLFH</sequence>
<name>A0A4Z2E692_9TELE</name>